<dbReference type="AlphaFoldDB" id="A0A5C2S3Y0"/>
<dbReference type="STRING" id="1328759.A0A5C2S3Y0"/>
<feature type="region of interest" description="Disordered" evidence="1">
    <location>
        <begin position="1081"/>
        <end position="1101"/>
    </location>
</feature>
<sequence>MAGVLTHIPANRAAKANASKAWSGLKPRSAKRQADEEDLEHSEDDISGPRSVKKAPAKRSKASTLPSRSQPPTPMAAMYSAPDIDLDTDEERSDSDGEPKKKKKGKKGREASTNKTPRKDMERDSPKSAPRASSKGSKPSNKSDSSASSDNESQQDGDVDEEESSGKSDLEELEKDGEALDRVFRDESPAWADELDRNTGQDAVAPSPYPAPSTSDDTDDDSARTKHSKPEPEKISKPKKRAKVLPSSDESEKSDGPAPPPPKKHKHVRHVENAQASHDARQPKSNADKGQRSTSATSDGKSRSLAPGSRSGGQSGSAKSKAVARETVRAEKGKAKGEHNMKGANSGSQSHVKRKRTKINENVEWADGSDADENADNHSPTKRSRTREAADEDSAMSSMNSNSDGDDSGIDIVPASKGHLKLTDQHHRVRRLVQAAIHEVLIIVCTQNAFPEGTGDSVNYARRALINAAKSVNDKDVLRRLKSDDKPYWQKLASMVTQRLSNLRGEIKKKTNSNPSSLYGLKKGDATHVAWLLEGLRYIYPNDYTHDKVDGSQPFAAPIFEEVLTSVFFRSPRSLGYRLVPYFTSSLPDKPDEKEIPAALLALVSTALYASIDDYRQLPFTSKNFTVNANLEAYQRNVQELANLKARKVTAYHRLMHGFYVQICTMHVYSTQSMSLMLSYLPYSLMSDFRKGGRRIRNYMDAVELYKWEALIIKFNETFNGLRLARGYTWSPHRDVDGSPRPLEPCPEPVSMAVTEQWRTTLLNAKNAHDIEREGSYRNLRVKNARQVRLNKRKVQLSDWAVKMLASHPLFRGHDPDSLPTPAHIGEMLKRHAKKDDARCSLDGILTLEHPEDSEEASKLLDSLDGHVYNYFFRSRATAALQVVQRTGDKRYWSAFGRQEVEQVMCLKHEQYFPILSRPDALFSCLECWPQPTPCSWREVHAHYRKTHPDVCGLHEDDDPAGDIGSQIRQWEGASFARDIMAELGLGEQATIASLSVLVESGQLTCVCGAFEASDDTRLDWPTLVHHIFERVQAVHIARREQAFWRSVQHNPSEALAPQAEIELGCRACVKMITMTPEDDCSSQPTTCEHSSDSPEDVVSNTTGELVFYRPNRGPGSVHNA</sequence>
<feature type="compositionally biased region" description="Basic and acidic residues" evidence="1">
    <location>
        <begin position="221"/>
        <end position="236"/>
    </location>
</feature>
<evidence type="ECO:0000259" key="2">
    <source>
        <dbReference type="Pfam" id="PF20149"/>
    </source>
</evidence>
<feature type="domain" description="DUF6532" evidence="2">
    <location>
        <begin position="436"/>
        <end position="643"/>
    </location>
</feature>
<feature type="compositionally biased region" description="Acidic residues" evidence="1">
    <location>
        <begin position="84"/>
        <end position="93"/>
    </location>
</feature>
<feature type="compositionally biased region" description="Low complexity" evidence="1">
    <location>
        <begin position="132"/>
        <end position="152"/>
    </location>
</feature>
<proteinExistence type="predicted"/>
<dbReference type="EMBL" id="ML122276">
    <property type="protein sequence ID" value="RPD58211.1"/>
    <property type="molecule type" value="Genomic_DNA"/>
</dbReference>
<protein>
    <recommendedName>
        <fullName evidence="2">DUF6532 domain-containing protein</fullName>
    </recommendedName>
</protein>
<evidence type="ECO:0000256" key="1">
    <source>
        <dbReference type="SAM" id="MobiDB-lite"/>
    </source>
</evidence>
<evidence type="ECO:0000313" key="3">
    <source>
        <dbReference type="EMBL" id="RPD58211.1"/>
    </source>
</evidence>
<feature type="compositionally biased region" description="Basic and acidic residues" evidence="1">
    <location>
        <begin position="164"/>
        <end position="199"/>
    </location>
</feature>
<accession>A0A5C2S3Y0</accession>
<feature type="compositionally biased region" description="Basic and acidic residues" evidence="1">
    <location>
        <begin position="278"/>
        <end position="291"/>
    </location>
</feature>
<evidence type="ECO:0000313" key="4">
    <source>
        <dbReference type="Proteomes" id="UP000313359"/>
    </source>
</evidence>
<feature type="compositionally biased region" description="Low complexity" evidence="1">
    <location>
        <begin position="10"/>
        <end position="21"/>
    </location>
</feature>
<feature type="region of interest" description="Disordered" evidence="1">
    <location>
        <begin position="1"/>
        <end position="412"/>
    </location>
</feature>
<name>A0A5C2S3Y0_9APHY</name>
<feature type="compositionally biased region" description="Acidic residues" evidence="1">
    <location>
        <begin position="153"/>
        <end position="163"/>
    </location>
</feature>
<dbReference type="OrthoDB" id="2749024at2759"/>
<organism evidence="3 4">
    <name type="scientific">Lentinus tigrinus ALCF2SS1-6</name>
    <dbReference type="NCBI Taxonomy" id="1328759"/>
    <lineage>
        <taxon>Eukaryota</taxon>
        <taxon>Fungi</taxon>
        <taxon>Dikarya</taxon>
        <taxon>Basidiomycota</taxon>
        <taxon>Agaricomycotina</taxon>
        <taxon>Agaricomycetes</taxon>
        <taxon>Polyporales</taxon>
        <taxon>Polyporaceae</taxon>
        <taxon>Lentinus</taxon>
    </lineage>
</organism>
<feature type="compositionally biased region" description="Basic residues" evidence="1">
    <location>
        <begin position="51"/>
        <end position="61"/>
    </location>
</feature>
<reference evidence="3" key="1">
    <citation type="journal article" date="2018" name="Genome Biol. Evol.">
        <title>Genomics and development of Lentinus tigrinus, a white-rot wood-decaying mushroom with dimorphic fruiting bodies.</title>
        <authorList>
            <person name="Wu B."/>
            <person name="Xu Z."/>
            <person name="Knudson A."/>
            <person name="Carlson A."/>
            <person name="Chen N."/>
            <person name="Kovaka S."/>
            <person name="LaButti K."/>
            <person name="Lipzen A."/>
            <person name="Pennachio C."/>
            <person name="Riley R."/>
            <person name="Schakwitz W."/>
            <person name="Umezawa K."/>
            <person name="Ohm R.A."/>
            <person name="Grigoriev I.V."/>
            <person name="Nagy L.G."/>
            <person name="Gibbons J."/>
            <person name="Hibbett D."/>
        </authorList>
    </citation>
    <scope>NUCLEOTIDE SEQUENCE [LARGE SCALE GENOMIC DNA]</scope>
    <source>
        <strain evidence="3">ALCF2SS1-6</strain>
    </source>
</reference>
<dbReference type="InterPro" id="IPR045341">
    <property type="entry name" value="DUF6532"/>
</dbReference>
<feature type="compositionally biased region" description="Basic and acidic residues" evidence="1">
    <location>
        <begin position="108"/>
        <end position="126"/>
    </location>
</feature>
<keyword evidence="4" id="KW-1185">Reference proteome</keyword>
<feature type="compositionally biased region" description="Acidic residues" evidence="1">
    <location>
        <begin position="35"/>
        <end position="46"/>
    </location>
</feature>
<feature type="compositionally biased region" description="Basic and acidic residues" evidence="1">
    <location>
        <begin position="323"/>
        <end position="341"/>
    </location>
</feature>
<dbReference type="Proteomes" id="UP000313359">
    <property type="component" value="Unassembled WGS sequence"/>
</dbReference>
<gene>
    <name evidence="3" type="ORF">L227DRAFT_629969</name>
</gene>
<dbReference type="Pfam" id="PF20149">
    <property type="entry name" value="DUF6532"/>
    <property type="match status" value="1"/>
</dbReference>